<name>A0A9P8VYP0_9HYPO</name>
<dbReference type="AlphaFoldDB" id="A0A9P8VYP0"/>
<feature type="chain" id="PRO_5040480920" evidence="1">
    <location>
        <begin position="21"/>
        <end position="284"/>
    </location>
</feature>
<reference evidence="2 3" key="1">
    <citation type="journal article" date="2021" name="Nat. Commun.">
        <title>Genetic determinants of endophytism in the Arabidopsis root mycobiome.</title>
        <authorList>
            <person name="Mesny F."/>
            <person name="Miyauchi S."/>
            <person name="Thiergart T."/>
            <person name="Pickel B."/>
            <person name="Atanasova L."/>
            <person name="Karlsson M."/>
            <person name="Huettel B."/>
            <person name="Barry K.W."/>
            <person name="Haridas S."/>
            <person name="Chen C."/>
            <person name="Bauer D."/>
            <person name="Andreopoulos W."/>
            <person name="Pangilinan J."/>
            <person name="LaButti K."/>
            <person name="Riley R."/>
            <person name="Lipzen A."/>
            <person name="Clum A."/>
            <person name="Drula E."/>
            <person name="Henrissat B."/>
            <person name="Kohler A."/>
            <person name="Grigoriev I.V."/>
            <person name="Martin F.M."/>
            <person name="Hacquard S."/>
        </authorList>
    </citation>
    <scope>NUCLEOTIDE SEQUENCE [LARGE SCALE GENOMIC DNA]</scope>
    <source>
        <strain evidence="2 3">MPI-CAGE-CH-0241</strain>
    </source>
</reference>
<feature type="signal peptide" evidence="1">
    <location>
        <begin position="1"/>
        <end position="20"/>
    </location>
</feature>
<keyword evidence="3" id="KW-1185">Reference proteome</keyword>
<protein>
    <submittedName>
        <fullName evidence="2">Uncharacterized protein</fullName>
    </submittedName>
</protein>
<evidence type="ECO:0000313" key="3">
    <source>
        <dbReference type="Proteomes" id="UP000777438"/>
    </source>
</evidence>
<sequence>MEFWVYVLTAVACFLPHAFAKESYNLNNIIPPQFDDPDGPLLDYLENTNASRVTLNGTVEHADLEWLDFEVEDLFDPAFRLKHGLPDPRYYRNDTGEDRKKVHRRFLWIPSDMHREHRATKSVPPRVHKPKKGKHYDVNLMNFTTTYERMPAAHQCWNGQDERAAMNGNLGGAFVCRDYLILAHRRGRCSGYDRYPRDMWCDVEYEGVRTTVRAFSAPYVKEYGRIHKFGPKILSGGCDRAAEGLEWLLRTCPFATGCLHRKCPIGGVTSLANEDQIIMLLMNY</sequence>
<proteinExistence type="predicted"/>
<gene>
    <name evidence="2" type="ORF">B0T10DRAFT_550598</name>
</gene>
<comment type="caution">
    <text evidence="2">The sequence shown here is derived from an EMBL/GenBank/DDBJ whole genome shotgun (WGS) entry which is preliminary data.</text>
</comment>
<dbReference type="Proteomes" id="UP000777438">
    <property type="component" value="Unassembled WGS sequence"/>
</dbReference>
<evidence type="ECO:0000256" key="1">
    <source>
        <dbReference type="SAM" id="SignalP"/>
    </source>
</evidence>
<organism evidence="2 3">
    <name type="scientific">Thelonectria olida</name>
    <dbReference type="NCBI Taxonomy" id="1576542"/>
    <lineage>
        <taxon>Eukaryota</taxon>
        <taxon>Fungi</taxon>
        <taxon>Dikarya</taxon>
        <taxon>Ascomycota</taxon>
        <taxon>Pezizomycotina</taxon>
        <taxon>Sordariomycetes</taxon>
        <taxon>Hypocreomycetidae</taxon>
        <taxon>Hypocreales</taxon>
        <taxon>Nectriaceae</taxon>
        <taxon>Thelonectria</taxon>
    </lineage>
</organism>
<dbReference type="EMBL" id="JAGPYM010000018">
    <property type="protein sequence ID" value="KAH6885307.1"/>
    <property type="molecule type" value="Genomic_DNA"/>
</dbReference>
<evidence type="ECO:0000313" key="2">
    <source>
        <dbReference type="EMBL" id="KAH6885307.1"/>
    </source>
</evidence>
<accession>A0A9P8VYP0</accession>
<dbReference type="OrthoDB" id="5077753at2759"/>
<keyword evidence="1" id="KW-0732">Signal</keyword>